<dbReference type="EC" id="3.2.1.-" evidence="9"/>
<feature type="active site" evidence="6">
    <location>
        <position position="321"/>
    </location>
</feature>
<dbReference type="FunFam" id="1.50.10.10:FF:000037">
    <property type="entry name" value="alpha-1,2-Mannosidase"/>
    <property type="match status" value="1"/>
</dbReference>
<evidence type="ECO:0000256" key="3">
    <source>
        <dbReference type="ARBA" id="ARBA00007658"/>
    </source>
</evidence>
<dbReference type="InterPro" id="IPR036026">
    <property type="entry name" value="Seven-hairpin_glycosidases"/>
</dbReference>
<keyword evidence="7" id="KW-0106">Calcium</keyword>
<keyword evidence="11" id="KW-1185">Reference proteome</keyword>
<feature type="disulfide bond" evidence="8">
    <location>
        <begin position="395"/>
        <end position="424"/>
    </location>
</feature>
<dbReference type="GO" id="GO:0004571">
    <property type="term" value="F:mannosyl-oligosaccharide 1,2-alpha-mannosidase activity"/>
    <property type="evidence" value="ECO:0007669"/>
    <property type="project" value="InterPro"/>
</dbReference>
<protein>
    <recommendedName>
        <fullName evidence="9">alpha-1,2-Mannosidase</fullName>
        <ecNumber evidence="9">3.2.1.-</ecNumber>
    </recommendedName>
</protein>
<evidence type="ECO:0000256" key="9">
    <source>
        <dbReference type="RuleBase" id="RU361193"/>
    </source>
</evidence>
<dbReference type="EMBL" id="JAPQKR010000005">
    <property type="protein sequence ID" value="KAJ5216301.1"/>
    <property type="molecule type" value="Genomic_DNA"/>
</dbReference>
<dbReference type="RefSeq" id="XP_058312114.1">
    <property type="nucleotide sequence ID" value="XM_058449770.1"/>
</dbReference>
<comment type="caution">
    <text evidence="10">The sequence shown here is derived from an EMBL/GenBank/DDBJ whole genome shotgun (WGS) entry which is preliminary data.</text>
</comment>
<name>A0A9W9NAP3_9EURO</name>
<dbReference type="Gene3D" id="1.50.10.10">
    <property type="match status" value="1"/>
</dbReference>
<evidence type="ECO:0000313" key="11">
    <source>
        <dbReference type="Proteomes" id="UP001150904"/>
    </source>
</evidence>
<proteinExistence type="inferred from homology"/>
<evidence type="ECO:0000313" key="10">
    <source>
        <dbReference type="EMBL" id="KAJ5216301.1"/>
    </source>
</evidence>
<dbReference type="PRINTS" id="PR00747">
    <property type="entry name" value="GLYHDRLASE47"/>
</dbReference>
<keyword evidence="4 9" id="KW-0378">Hydrolase</keyword>
<dbReference type="AlphaFoldDB" id="A0A9W9NAP3"/>
<comment type="pathway">
    <text evidence="2">Protein modification; protein glycosylation.</text>
</comment>
<dbReference type="InterPro" id="IPR050749">
    <property type="entry name" value="Glycosyl_Hydrolase_47"/>
</dbReference>
<evidence type="ECO:0000256" key="6">
    <source>
        <dbReference type="PIRSR" id="PIRSR601382-1"/>
    </source>
</evidence>
<comment type="cofactor">
    <cofactor evidence="1 7">
        <name>Ca(2+)</name>
        <dbReference type="ChEBI" id="CHEBI:29108"/>
    </cofactor>
</comment>
<sequence>MFSNRKGRSLTSSILLLAVAYIFLVWLPLSRLHTYQLYHPRPTPIFNSEISSPNAIHLNFSTERYPVTSYSPLPTHPSPIPRIQYDFPRESKRERKQRVKRQKAVKKAFMHAWNGYKSHAWMRDEVSPSSGRYEDSFSGWGATLVDSLDALVIMGLDKELEIALEALEHIDFTTTFSREVNVFEIVIRYMGGFLAAHDLTDGKYPILLKKAVELGEMIFNCFDTHNRMPQMRWDWSKSAQGEEIEPSERMALAELGSFSVEFTRLTQITGDPKYFDAVQRISDELERSQNATRIPGLWPVWVNADRLKFDMGEFSLGGCADSAYEYLPKEHVLLGAQTDQYRDMYTNAIEAIKENLLFRTMTKDESRKILFTADVRASKGGALQNIQHVQDHLKCFLGGMVGIGAKVFDREEDMAIARGLTDGCIWAYDQMPSGIMPEIMKVSACKDIDDCPWDEGRWYSEVMASPVRTPEEREKAQKVIELEGIPPGVLSLRDPTYKLRPEALESVFIMYRITGDKSLQDAAWRMFQNIDKATRTKYGHSSIEDVRTSVPEHTDKMESFWLAETLKYLYLIFSEPDHVSLDEYVLSTEAHPFKRPSGYI</sequence>
<dbReference type="GO" id="GO:0036503">
    <property type="term" value="P:ERAD pathway"/>
    <property type="evidence" value="ECO:0007669"/>
    <property type="project" value="UniProtKB-ARBA"/>
</dbReference>
<reference evidence="10" key="1">
    <citation type="submission" date="2022-12" db="EMBL/GenBank/DDBJ databases">
        <authorList>
            <person name="Petersen C."/>
        </authorList>
    </citation>
    <scope>NUCLEOTIDE SEQUENCE</scope>
    <source>
        <strain evidence="10">IBT 15544</strain>
    </source>
</reference>
<dbReference type="GO" id="GO:0005509">
    <property type="term" value="F:calcium ion binding"/>
    <property type="evidence" value="ECO:0007669"/>
    <property type="project" value="InterPro"/>
</dbReference>
<keyword evidence="7" id="KW-0479">Metal-binding</keyword>
<dbReference type="OrthoDB" id="8118055at2759"/>
<comment type="similarity">
    <text evidence="3 9">Belongs to the glycosyl hydrolase 47 family.</text>
</comment>
<feature type="active site" evidence="6">
    <location>
        <position position="502"/>
    </location>
</feature>
<evidence type="ECO:0000256" key="7">
    <source>
        <dbReference type="PIRSR" id="PIRSR601382-2"/>
    </source>
</evidence>
<feature type="active site" description="Proton donor" evidence="6">
    <location>
        <position position="184"/>
    </location>
</feature>
<keyword evidence="9" id="KW-0326">Glycosidase</keyword>
<reference evidence="10" key="2">
    <citation type="journal article" date="2023" name="IMA Fungus">
        <title>Comparative genomic study of the Penicillium genus elucidates a diverse pangenome and 15 lateral gene transfer events.</title>
        <authorList>
            <person name="Petersen C."/>
            <person name="Sorensen T."/>
            <person name="Nielsen M.R."/>
            <person name="Sondergaard T.E."/>
            <person name="Sorensen J.L."/>
            <person name="Fitzpatrick D.A."/>
            <person name="Frisvad J.C."/>
            <person name="Nielsen K.L."/>
        </authorList>
    </citation>
    <scope>NUCLEOTIDE SEQUENCE</scope>
    <source>
        <strain evidence="10">IBT 15544</strain>
    </source>
</reference>
<dbReference type="InterPro" id="IPR001382">
    <property type="entry name" value="Glyco_hydro_47"/>
</dbReference>
<evidence type="ECO:0000256" key="2">
    <source>
        <dbReference type="ARBA" id="ARBA00004922"/>
    </source>
</evidence>
<dbReference type="GO" id="GO:0005975">
    <property type="term" value="P:carbohydrate metabolic process"/>
    <property type="evidence" value="ECO:0007669"/>
    <property type="project" value="InterPro"/>
</dbReference>
<dbReference type="GeneID" id="83177071"/>
<dbReference type="PANTHER" id="PTHR11742:SF49">
    <property type="entry name" value="ALPHA-1,2-MANNOSIDASE"/>
    <property type="match status" value="1"/>
</dbReference>
<evidence type="ECO:0000256" key="5">
    <source>
        <dbReference type="ARBA" id="ARBA00023157"/>
    </source>
</evidence>
<keyword evidence="5 8" id="KW-1015">Disulfide bond</keyword>
<feature type="active site" description="Proton donor" evidence="6">
    <location>
        <position position="438"/>
    </location>
</feature>
<evidence type="ECO:0000256" key="1">
    <source>
        <dbReference type="ARBA" id="ARBA00001913"/>
    </source>
</evidence>
<accession>A0A9W9NAP3</accession>
<dbReference type="InterPro" id="IPR012341">
    <property type="entry name" value="6hp_glycosidase-like_sf"/>
</dbReference>
<dbReference type="GO" id="GO:0005783">
    <property type="term" value="C:endoplasmic reticulum"/>
    <property type="evidence" value="ECO:0007669"/>
    <property type="project" value="TreeGrafter"/>
</dbReference>
<dbReference type="Proteomes" id="UP001150904">
    <property type="component" value="Unassembled WGS sequence"/>
</dbReference>
<evidence type="ECO:0000256" key="4">
    <source>
        <dbReference type="ARBA" id="ARBA00022801"/>
    </source>
</evidence>
<dbReference type="GO" id="GO:0016020">
    <property type="term" value="C:membrane"/>
    <property type="evidence" value="ECO:0007669"/>
    <property type="project" value="InterPro"/>
</dbReference>
<dbReference type="PANTHER" id="PTHR11742">
    <property type="entry name" value="MANNOSYL-OLIGOSACCHARIDE ALPHA-1,2-MANNOSIDASE-RELATED"/>
    <property type="match status" value="1"/>
</dbReference>
<dbReference type="SUPFAM" id="SSF48225">
    <property type="entry name" value="Seven-hairpin glycosidases"/>
    <property type="match status" value="1"/>
</dbReference>
<gene>
    <name evidence="10" type="ORF">N7498_002708</name>
</gene>
<feature type="binding site" evidence="7">
    <location>
        <position position="588"/>
    </location>
    <ligand>
        <name>Ca(2+)</name>
        <dbReference type="ChEBI" id="CHEBI:29108"/>
    </ligand>
</feature>
<evidence type="ECO:0000256" key="8">
    <source>
        <dbReference type="PIRSR" id="PIRSR601382-3"/>
    </source>
</evidence>
<organism evidence="10 11">
    <name type="scientific">Penicillium cinerascens</name>
    <dbReference type="NCBI Taxonomy" id="70096"/>
    <lineage>
        <taxon>Eukaryota</taxon>
        <taxon>Fungi</taxon>
        <taxon>Dikarya</taxon>
        <taxon>Ascomycota</taxon>
        <taxon>Pezizomycotina</taxon>
        <taxon>Eurotiomycetes</taxon>
        <taxon>Eurotiomycetidae</taxon>
        <taxon>Eurotiales</taxon>
        <taxon>Aspergillaceae</taxon>
        <taxon>Penicillium</taxon>
    </lineage>
</organism>
<dbReference type="Pfam" id="PF01532">
    <property type="entry name" value="Glyco_hydro_47"/>
    <property type="match status" value="1"/>
</dbReference>